<dbReference type="PANTHER" id="PTHR10472:SF5">
    <property type="entry name" value="D-AMINOACYL-TRNA DEACYLASE 1"/>
    <property type="match status" value="1"/>
</dbReference>
<dbReference type="EC" id="3.1.1.96" evidence="2"/>
<dbReference type="EC" id="3.1.1.-" evidence="2"/>
<comment type="catalytic activity">
    <reaction evidence="2">
        <text>a D-aminoacyl-tRNA + H2O = a tRNA + a D-alpha-amino acid + H(+)</text>
        <dbReference type="Rhea" id="RHEA:13953"/>
        <dbReference type="Rhea" id="RHEA-COMP:10123"/>
        <dbReference type="Rhea" id="RHEA-COMP:10124"/>
        <dbReference type="ChEBI" id="CHEBI:15377"/>
        <dbReference type="ChEBI" id="CHEBI:15378"/>
        <dbReference type="ChEBI" id="CHEBI:59871"/>
        <dbReference type="ChEBI" id="CHEBI:78442"/>
        <dbReference type="ChEBI" id="CHEBI:79333"/>
        <dbReference type="EC" id="3.1.1.96"/>
    </reaction>
</comment>
<reference evidence="3" key="2">
    <citation type="journal article" date="2021" name="PeerJ">
        <title>Extensive microbial diversity within the chicken gut microbiome revealed by metagenomics and culture.</title>
        <authorList>
            <person name="Gilroy R."/>
            <person name="Ravi A."/>
            <person name="Getino M."/>
            <person name="Pursley I."/>
            <person name="Horton D.L."/>
            <person name="Alikhan N.F."/>
            <person name="Baker D."/>
            <person name="Gharbi K."/>
            <person name="Hall N."/>
            <person name="Watson M."/>
            <person name="Adriaenssens E.M."/>
            <person name="Foster-Nyarko E."/>
            <person name="Jarju S."/>
            <person name="Secka A."/>
            <person name="Antonio M."/>
            <person name="Oren A."/>
            <person name="Chaudhuri R.R."/>
            <person name="La Ragione R."/>
            <person name="Hildebrand F."/>
            <person name="Pallen M.J."/>
        </authorList>
    </citation>
    <scope>NUCLEOTIDE SEQUENCE</scope>
    <source>
        <strain evidence="3">14700</strain>
    </source>
</reference>
<dbReference type="GO" id="GO:0000049">
    <property type="term" value="F:tRNA binding"/>
    <property type="evidence" value="ECO:0007669"/>
    <property type="project" value="UniProtKB-UniRule"/>
</dbReference>
<evidence type="ECO:0000256" key="1">
    <source>
        <dbReference type="ARBA" id="ARBA00009673"/>
    </source>
</evidence>
<dbReference type="EMBL" id="JADIMF010000003">
    <property type="protein sequence ID" value="MBO8468210.1"/>
    <property type="molecule type" value="Genomic_DNA"/>
</dbReference>
<evidence type="ECO:0000256" key="2">
    <source>
        <dbReference type="HAMAP-Rule" id="MF_00518"/>
    </source>
</evidence>
<comment type="caution">
    <text evidence="3">The sequence shown here is derived from an EMBL/GenBank/DDBJ whole genome shotgun (WGS) entry which is preliminary data.</text>
</comment>
<keyword evidence="2" id="KW-0694">RNA-binding</keyword>
<dbReference type="HAMAP" id="MF_00518">
    <property type="entry name" value="Deacylase_Dtd"/>
    <property type="match status" value="1"/>
</dbReference>
<protein>
    <recommendedName>
        <fullName evidence="2">D-aminoacyl-tRNA deacylase</fullName>
        <shortName evidence="2">DTD</shortName>
        <ecNumber evidence="2">3.1.1.96</ecNumber>
    </recommendedName>
    <alternativeName>
        <fullName evidence="2">Gly-tRNA(Ala) deacylase</fullName>
        <ecNumber evidence="2">3.1.1.-</ecNumber>
    </alternativeName>
</protein>
<comment type="domain">
    <text evidence="2">A Gly-cisPro motif from one monomer fits into the active site of the other monomer to allow specific chiral rejection of L-amino acids.</text>
</comment>
<dbReference type="PANTHER" id="PTHR10472">
    <property type="entry name" value="D-TYROSYL-TRNA TYR DEACYLASE"/>
    <property type="match status" value="1"/>
</dbReference>
<comment type="similarity">
    <text evidence="1 2">Belongs to the DTD family.</text>
</comment>
<dbReference type="GO" id="GO:0019478">
    <property type="term" value="P:D-amino acid catabolic process"/>
    <property type="evidence" value="ECO:0007669"/>
    <property type="project" value="UniProtKB-UniRule"/>
</dbReference>
<sequence length="152" mass="16777">MKAVIQRAEDASCTVDGAVTGHIGKGLVIYFGVDRGDDESILEKFISKMLKLRIFEDEKGKMNLSIKDIGGEILFISQFTLSADVYHGNRPSFDYAEVPEKASSMYLKAAEMIRNEGIKTELGVFGAHMEIRYMNPGPATFVLDSSCFPGLK</sequence>
<comment type="subunit">
    <text evidence="2">Homodimer.</text>
</comment>
<dbReference type="FunFam" id="3.50.80.10:FF:000001">
    <property type="entry name" value="D-aminoacyl-tRNA deacylase"/>
    <property type="match status" value="1"/>
</dbReference>
<keyword evidence="2" id="KW-0820">tRNA-binding</keyword>
<dbReference type="GO" id="GO:0005737">
    <property type="term" value="C:cytoplasm"/>
    <property type="evidence" value="ECO:0007669"/>
    <property type="project" value="UniProtKB-SubCell"/>
</dbReference>
<comment type="catalytic activity">
    <reaction evidence="2">
        <text>glycyl-tRNA(Ala) + H2O = tRNA(Ala) + glycine + H(+)</text>
        <dbReference type="Rhea" id="RHEA:53744"/>
        <dbReference type="Rhea" id="RHEA-COMP:9657"/>
        <dbReference type="Rhea" id="RHEA-COMP:13640"/>
        <dbReference type="ChEBI" id="CHEBI:15377"/>
        <dbReference type="ChEBI" id="CHEBI:15378"/>
        <dbReference type="ChEBI" id="CHEBI:57305"/>
        <dbReference type="ChEBI" id="CHEBI:78442"/>
        <dbReference type="ChEBI" id="CHEBI:78522"/>
    </reaction>
</comment>
<comment type="function">
    <text evidence="2">An aminoacyl-tRNA editing enzyme that deacylates mischarged D-aminoacyl-tRNAs. Also deacylates mischarged glycyl-tRNA(Ala), protecting cells against glycine mischarging by AlaRS. Acts via tRNA-based rather than protein-based catalysis; rejects L-amino acids rather than detecting D-amino acids in the active site. By recycling D-aminoacyl-tRNA to D-amino acids and free tRNA molecules, this enzyme counteracts the toxicity associated with the formation of D-aminoacyl-tRNA entities in vivo and helps enforce protein L-homochirality.</text>
</comment>
<organism evidence="3 4">
    <name type="scientific">Candidatus Ornithospirochaeta stercoravium</name>
    <dbReference type="NCBI Taxonomy" id="2840897"/>
    <lineage>
        <taxon>Bacteria</taxon>
        <taxon>Pseudomonadati</taxon>
        <taxon>Spirochaetota</taxon>
        <taxon>Spirochaetia</taxon>
        <taxon>Spirochaetales</taxon>
        <taxon>Spirochaetaceae</taxon>
        <taxon>Spirochaetaceae incertae sedis</taxon>
        <taxon>Candidatus Ornithospirochaeta</taxon>
    </lineage>
</organism>
<evidence type="ECO:0000313" key="4">
    <source>
        <dbReference type="Proteomes" id="UP000810292"/>
    </source>
</evidence>
<dbReference type="Pfam" id="PF02580">
    <property type="entry name" value="Tyr_Deacylase"/>
    <property type="match status" value="1"/>
</dbReference>
<dbReference type="Proteomes" id="UP000810292">
    <property type="component" value="Unassembled WGS sequence"/>
</dbReference>
<reference evidence="3" key="1">
    <citation type="submission" date="2020-10" db="EMBL/GenBank/DDBJ databases">
        <authorList>
            <person name="Gilroy R."/>
        </authorList>
    </citation>
    <scope>NUCLEOTIDE SEQUENCE</scope>
    <source>
        <strain evidence="3">14700</strain>
    </source>
</reference>
<dbReference type="GO" id="GO:0051500">
    <property type="term" value="F:D-tyrosyl-tRNA(Tyr) deacylase activity"/>
    <property type="evidence" value="ECO:0007669"/>
    <property type="project" value="TreeGrafter"/>
</dbReference>
<keyword evidence="2" id="KW-0963">Cytoplasm</keyword>
<evidence type="ECO:0000313" key="3">
    <source>
        <dbReference type="EMBL" id="MBO8468210.1"/>
    </source>
</evidence>
<gene>
    <name evidence="2" type="primary">dtd</name>
    <name evidence="3" type="ORF">IAA72_00305</name>
</gene>
<dbReference type="SUPFAM" id="SSF69500">
    <property type="entry name" value="DTD-like"/>
    <property type="match status" value="1"/>
</dbReference>
<dbReference type="NCBIfam" id="TIGR00256">
    <property type="entry name" value="D-aminoacyl-tRNA deacylase"/>
    <property type="match status" value="1"/>
</dbReference>
<dbReference type="InterPro" id="IPR023509">
    <property type="entry name" value="DTD-like_sf"/>
</dbReference>
<dbReference type="InterPro" id="IPR003732">
    <property type="entry name" value="Daa-tRNA_deacyls_DTD"/>
</dbReference>
<dbReference type="AlphaFoldDB" id="A0A9D9I9H1"/>
<dbReference type="GO" id="GO:0043908">
    <property type="term" value="F:Ser(Gly)-tRNA(Ala) hydrolase activity"/>
    <property type="evidence" value="ECO:0007669"/>
    <property type="project" value="UniProtKB-UniRule"/>
</dbReference>
<dbReference type="Gene3D" id="3.50.80.10">
    <property type="entry name" value="D-tyrosyl-tRNA(Tyr) deacylase"/>
    <property type="match status" value="1"/>
</dbReference>
<accession>A0A9D9I9H1</accession>
<feature type="short sequence motif" description="Gly-cisPro motif, important for rejection of L-amino acids" evidence="2">
    <location>
        <begin position="137"/>
        <end position="138"/>
    </location>
</feature>
<name>A0A9D9I9H1_9SPIO</name>
<dbReference type="GO" id="GO:0106026">
    <property type="term" value="F:Gly-tRNA(Ala) deacylase activity"/>
    <property type="evidence" value="ECO:0007669"/>
    <property type="project" value="UniProtKB-UniRule"/>
</dbReference>
<keyword evidence="2 3" id="KW-0378">Hydrolase</keyword>
<proteinExistence type="inferred from homology"/>
<comment type="subcellular location">
    <subcellularLocation>
        <location evidence="2">Cytoplasm</location>
    </subcellularLocation>
</comment>